<feature type="domain" description="DUF4180" evidence="1">
    <location>
        <begin position="9"/>
        <end position="114"/>
    </location>
</feature>
<comment type="caution">
    <text evidence="2">The sequence shown here is derived from an EMBL/GenBank/DDBJ whole genome shotgun (WGS) entry which is preliminary data.</text>
</comment>
<proteinExistence type="predicted"/>
<dbReference type="Pfam" id="PF13788">
    <property type="entry name" value="DUF4180"/>
    <property type="match status" value="1"/>
</dbReference>
<organism evidence="2 3">
    <name type="scientific">Chryseosolibacter indicus</name>
    <dbReference type="NCBI Taxonomy" id="2782351"/>
    <lineage>
        <taxon>Bacteria</taxon>
        <taxon>Pseudomonadati</taxon>
        <taxon>Bacteroidota</taxon>
        <taxon>Cytophagia</taxon>
        <taxon>Cytophagales</taxon>
        <taxon>Chryseotaleaceae</taxon>
        <taxon>Chryseosolibacter</taxon>
    </lineage>
</organism>
<sequence length="115" mass="13119">MKYIQHYVNRKTIAEFNANGVVLKTTQEFLQMIMDSCAEAIIVHKHNIDESFFDLRSGLAGEMLQKVVNYRLQLAIIGDFVVYESKSLKAFIAESNRSSTIVFVSSVEEALKRLK</sequence>
<dbReference type="EMBL" id="JAHESD010000096">
    <property type="protein sequence ID" value="MBT1706281.1"/>
    <property type="molecule type" value="Genomic_DNA"/>
</dbReference>
<evidence type="ECO:0000313" key="2">
    <source>
        <dbReference type="EMBL" id="MBT1706281.1"/>
    </source>
</evidence>
<accession>A0ABS5VYA4</accession>
<gene>
    <name evidence="2" type="ORF">KK060_23560</name>
</gene>
<dbReference type="RefSeq" id="WP_254157464.1">
    <property type="nucleotide sequence ID" value="NZ_JAHESD010000096.1"/>
</dbReference>
<keyword evidence="3" id="KW-1185">Reference proteome</keyword>
<dbReference type="Proteomes" id="UP000772618">
    <property type="component" value="Unassembled WGS sequence"/>
</dbReference>
<evidence type="ECO:0000259" key="1">
    <source>
        <dbReference type="Pfam" id="PF13788"/>
    </source>
</evidence>
<name>A0ABS5VYA4_9BACT</name>
<reference evidence="2 3" key="1">
    <citation type="submission" date="2021-05" db="EMBL/GenBank/DDBJ databases">
        <title>A Polyphasic approach of four new species of the genus Ohtaekwangia: Ohtaekwangia histidinii sp. nov., Ohtaekwangia cretensis sp. nov., Ohtaekwangia indiensis sp. nov., Ohtaekwangia reichenbachii sp. nov. from diverse environment.</title>
        <authorList>
            <person name="Octaviana S."/>
        </authorList>
    </citation>
    <scope>NUCLEOTIDE SEQUENCE [LARGE SCALE GENOMIC DNA]</scope>
    <source>
        <strain evidence="2 3">PWU20</strain>
    </source>
</reference>
<evidence type="ECO:0000313" key="3">
    <source>
        <dbReference type="Proteomes" id="UP000772618"/>
    </source>
</evidence>
<dbReference type="InterPro" id="IPR025438">
    <property type="entry name" value="DUF4180"/>
</dbReference>
<protein>
    <submittedName>
        <fullName evidence="2">DUF4180 domain-containing protein</fullName>
    </submittedName>
</protein>